<dbReference type="Pfam" id="PF13276">
    <property type="entry name" value="HTH_21"/>
    <property type="match status" value="1"/>
</dbReference>
<dbReference type="Proteomes" id="UP000463931">
    <property type="component" value="Chromosome"/>
</dbReference>
<dbReference type="PANTHER" id="PTHR46889">
    <property type="entry name" value="TRANSPOSASE INSF FOR INSERTION SEQUENCE IS3B-RELATED"/>
    <property type="match status" value="1"/>
</dbReference>
<evidence type="ECO:0000259" key="2">
    <source>
        <dbReference type="PROSITE" id="PS50994"/>
    </source>
</evidence>
<dbReference type="AlphaFoldDB" id="A0AAE6WFM1"/>
<dbReference type="InterPro" id="IPR036397">
    <property type="entry name" value="RNaseH_sf"/>
</dbReference>
<protein>
    <submittedName>
        <fullName evidence="3">IS3 family transposase</fullName>
    </submittedName>
</protein>
<dbReference type="Pfam" id="PF00665">
    <property type="entry name" value="rve"/>
    <property type="match status" value="1"/>
</dbReference>
<dbReference type="Gene3D" id="3.30.420.10">
    <property type="entry name" value="Ribonuclease H-like superfamily/Ribonuclease H"/>
    <property type="match status" value="1"/>
</dbReference>
<dbReference type="Pfam" id="PF13333">
    <property type="entry name" value="rve_2"/>
    <property type="match status" value="1"/>
</dbReference>
<gene>
    <name evidence="3" type="ORF">FEE40_02795</name>
</gene>
<proteinExistence type="predicted"/>
<dbReference type="GO" id="GO:0015074">
    <property type="term" value="P:DNA integration"/>
    <property type="evidence" value="ECO:0007669"/>
    <property type="project" value="InterPro"/>
</dbReference>
<dbReference type="PANTHER" id="PTHR46889:SF4">
    <property type="entry name" value="TRANSPOSASE INSO FOR INSERTION SEQUENCE ELEMENT IS911B-RELATED"/>
    <property type="match status" value="1"/>
</dbReference>
<dbReference type="InterPro" id="IPR012337">
    <property type="entry name" value="RNaseH-like_sf"/>
</dbReference>
<comment type="function">
    <text evidence="1">Involved in the transposition of the insertion sequence.</text>
</comment>
<accession>A0AAE6WFM1</accession>
<dbReference type="InterPro" id="IPR050900">
    <property type="entry name" value="Transposase_IS3/IS150/IS904"/>
</dbReference>
<evidence type="ECO:0000313" key="3">
    <source>
        <dbReference type="EMBL" id="QIA89193.1"/>
    </source>
</evidence>
<dbReference type="NCBIfam" id="NF033516">
    <property type="entry name" value="transpos_IS3"/>
    <property type="match status" value="1"/>
</dbReference>
<dbReference type="SUPFAM" id="SSF53098">
    <property type="entry name" value="Ribonuclease H-like"/>
    <property type="match status" value="1"/>
</dbReference>
<organism evidence="3 4">
    <name type="scientific">Ligilactobacillus murinus</name>
    <dbReference type="NCBI Taxonomy" id="1622"/>
    <lineage>
        <taxon>Bacteria</taxon>
        <taxon>Bacillati</taxon>
        <taxon>Bacillota</taxon>
        <taxon>Bacilli</taxon>
        <taxon>Lactobacillales</taxon>
        <taxon>Lactobacillaceae</taxon>
        <taxon>Ligilactobacillus</taxon>
    </lineage>
</organism>
<dbReference type="RefSeq" id="WP_163592422.1">
    <property type="nucleotide sequence ID" value="NZ_CP040852.1"/>
</dbReference>
<reference evidence="3 4" key="1">
    <citation type="journal article" date="2019" name="Nat. Med.">
        <title>Preventing dysbiosis of the neonatal mouse intestinal microbiome protects against late-onset sepsis.</title>
        <authorList>
            <person name="Singer J.R."/>
            <person name="Blosser E.G."/>
            <person name="Zindl C.L."/>
            <person name="Silberger D.J."/>
            <person name="Conlan S."/>
            <person name="Laufer V.A."/>
            <person name="DiToro D."/>
            <person name="Deming C."/>
            <person name="Kumar R."/>
            <person name="Morrow C.D."/>
            <person name="Segre J.A."/>
            <person name="Gray M.J."/>
            <person name="Randolph D.A."/>
            <person name="Weaver C.T."/>
        </authorList>
    </citation>
    <scope>NUCLEOTIDE SEQUENCE [LARGE SCALE GENOMIC DNA]</scope>
    <source>
        <strain evidence="3 4">V10</strain>
    </source>
</reference>
<evidence type="ECO:0000313" key="4">
    <source>
        <dbReference type="Proteomes" id="UP000463931"/>
    </source>
</evidence>
<dbReference type="InterPro" id="IPR025948">
    <property type="entry name" value="HTH-like_dom"/>
</dbReference>
<dbReference type="GO" id="GO:0003676">
    <property type="term" value="F:nucleic acid binding"/>
    <property type="evidence" value="ECO:0007669"/>
    <property type="project" value="InterPro"/>
</dbReference>
<evidence type="ECO:0000256" key="1">
    <source>
        <dbReference type="ARBA" id="ARBA00002286"/>
    </source>
</evidence>
<dbReference type="PROSITE" id="PS50994">
    <property type="entry name" value="INTEGRASE"/>
    <property type="match status" value="1"/>
</dbReference>
<name>A0AAE6WFM1_9LACO</name>
<dbReference type="InterPro" id="IPR001584">
    <property type="entry name" value="Integrase_cat-core"/>
</dbReference>
<sequence length="311" mass="37172">MLKKTRCLGSEAQTSQEKYQIIQELRQKFKYTLDEILPYTSLKRSTFYYQAQRINRRKNKDEELLRLIKEVKSKHPCFGYRTVTLKLRSQGIKVNHKRVSRIMRENDLSAHMYNKQRRKYNSALGPQGKKAKNLLHRRFDTHLPFQKMVTDVSEFRYGNKTQEERVYLSPIKDLCTDEIVSYSISKHPTTAFVVKSLDALIKLRPKLNYRMTLHSDQGVQYQSVQWRKKLKENRIFQSMSRRATCLDNAPMESFFHTMKVELYHNKEYTTQEELVNAMISWISYYNNERIKVKLKGKTPVEYRHLALRNIV</sequence>
<dbReference type="InterPro" id="IPR048020">
    <property type="entry name" value="Transpos_IS3"/>
</dbReference>
<feature type="domain" description="Integrase catalytic" evidence="2">
    <location>
        <begin position="140"/>
        <end position="307"/>
    </location>
</feature>
<dbReference type="EMBL" id="CP040852">
    <property type="protein sequence ID" value="QIA89193.1"/>
    <property type="molecule type" value="Genomic_DNA"/>
</dbReference>